<evidence type="ECO:0000313" key="4">
    <source>
        <dbReference type="Proteomes" id="UP000621500"/>
    </source>
</evidence>
<keyword evidence="2" id="KW-1133">Transmembrane helix</keyword>
<feature type="compositionally biased region" description="Low complexity" evidence="1">
    <location>
        <begin position="77"/>
        <end position="94"/>
    </location>
</feature>
<protein>
    <submittedName>
        <fullName evidence="3">Uncharacterized protein</fullName>
    </submittedName>
</protein>
<dbReference type="Proteomes" id="UP000621500">
    <property type="component" value="Unassembled WGS sequence"/>
</dbReference>
<evidence type="ECO:0000313" key="3">
    <source>
        <dbReference type="EMBL" id="GIG95775.1"/>
    </source>
</evidence>
<evidence type="ECO:0000256" key="1">
    <source>
        <dbReference type="SAM" id="MobiDB-lite"/>
    </source>
</evidence>
<reference evidence="3 4" key="1">
    <citation type="submission" date="2021-01" db="EMBL/GenBank/DDBJ databases">
        <title>Whole genome shotgun sequence of Plantactinospora mayteni NBRC 109088.</title>
        <authorList>
            <person name="Komaki H."/>
            <person name="Tamura T."/>
        </authorList>
    </citation>
    <scope>NUCLEOTIDE SEQUENCE [LARGE SCALE GENOMIC DNA]</scope>
    <source>
        <strain evidence="3 4">NBRC 109088</strain>
    </source>
</reference>
<sequence>MPLRRTGTVVAGGGVVAGLSIVDWSVLLALLAVGAMAVGAICWVVSDQERPERLALLIRSWRGQPEPTRPRARPVARRPSAAGARAAAPAARAAGTTDGR</sequence>
<gene>
    <name evidence="3" type="ORF">Pma05_23480</name>
</gene>
<name>A0ABQ4EM42_9ACTN</name>
<dbReference type="RefSeq" id="WP_203857348.1">
    <property type="nucleotide sequence ID" value="NZ_BAAAZQ010000008.1"/>
</dbReference>
<keyword evidence="4" id="KW-1185">Reference proteome</keyword>
<proteinExistence type="predicted"/>
<keyword evidence="2" id="KW-0472">Membrane</keyword>
<comment type="caution">
    <text evidence="3">The sequence shown here is derived from an EMBL/GenBank/DDBJ whole genome shotgun (WGS) entry which is preliminary data.</text>
</comment>
<organism evidence="3 4">
    <name type="scientific">Plantactinospora mayteni</name>
    <dbReference type="NCBI Taxonomy" id="566021"/>
    <lineage>
        <taxon>Bacteria</taxon>
        <taxon>Bacillati</taxon>
        <taxon>Actinomycetota</taxon>
        <taxon>Actinomycetes</taxon>
        <taxon>Micromonosporales</taxon>
        <taxon>Micromonosporaceae</taxon>
        <taxon>Plantactinospora</taxon>
    </lineage>
</organism>
<keyword evidence="2" id="KW-0812">Transmembrane</keyword>
<feature type="region of interest" description="Disordered" evidence="1">
    <location>
        <begin position="64"/>
        <end position="100"/>
    </location>
</feature>
<dbReference type="EMBL" id="BONX01000012">
    <property type="protein sequence ID" value="GIG95775.1"/>
    <property type="molecule type" value="Genomic_DNA"/>
</dbReference>
<evidence type="ECO:0000256" key="2">
    <source>
        <dbReference type="SAM" id="Phobius"/>
    </source>
</evidence>
<accession>A0ABQ4EM42</accession>
<feature type="transmembrane region" description="Helical" evidence="2">
    <location>
        <begin position="24"/>
        <end position="45"/>
    </location>
</feature>